<feature type="region of interest" description="Disordered" evidence="1">
    <location>
        <begin position="66"/>
        <end position="115"/>
    </location>
</feature>
<feature type="compositionally biased region" description="Polar residues" evidence="1">
    <location>
        <begin position="66"/>
        <end position="83"/>
    </location>
</feature>
<dbReference type="HOGENOM" id="CLU_513862_0_0_1"/>
<dbReference type="OrthoDB" id="4143581at2759"/>
<evidence type="ECO:0000313" key="3">
    <source>
        <dbReference type="Proteomes" id="UP000019471"/>
    </source>
</evidence>
<gene>
    <name evidence="2" type="ORF">A1O5_07110</name>
</gene>
<evidence type="ECO:0000313" key="2">
    <source>
        <dbReference type="EMBL" id="EXJ70037.1"/>
    </source>
</evidence>
<feature type="compositionally biased region" description="Polar residues" evidence="1">
    <location>
        <begin position="105"/>
        <end position="115"/>
    </location>
</feature>
<organism evidence="2 3">
    <name type="scientific">Cladophialophora psammophila CBS 110553</name>
    <dbReference type="NCBI Taxonomy" id="1182543"/>
    <lineage>
        <taxon>Eukaryota</taxon>
        <taxon>Fungi</taxon>
        <taxon>Dikarya</taxon>
        <taxon>Ascomycota</taxon>
        <taxon>Pezizomycotina</taxon>
        <taxon>Eurotiomycetes</taxon>
        <taxon>Chaetothyriomycetidae</taxon>
        <taxon>Chaetothyriales</taxon>
        <taxon>Herpotrichiellaceae</taxon>
        <taxon>Cladophialophora</taxon>
    </lineage>
</organism>
<feature type="compositionally biased region" description="Polar residues" evidence="1">
    <location>
        <begin position="344"/>
        <end position="355"/>
    </location>
</feature>
<keyword evidence="3" id="KW-1185">Reference proteome</keyword>
<dbReference type="Proteomes" id="UP000019471">
    <property type="component" value="Unassembled WGS sequence"/>
</dbReference>
<feature type="region of interest" description="Disordered" evidence="1">
    <location>
        <begin position="310"/>
        <end position="384"/>
    </location>
</feature>
<name>W9WPC7_9EURO</name>
<sequence>MKRHLDPASLSVASLASEISPEPSDQKLIQQLRKLDLTVKPDNDDKTARTIADAINRLSFPANARQTPYSTLTTGKSRVSSNPGGDLGTVTPNPVESSFDAAENSLDNGTGDDSNPCNKVQDGHFCRFGCKPISIIVDDRKYFIHDGIFSLMFPREVLPEGNDSFWLTDIDQDLFEAAVEYHYSQDIDTLKGKLSREEHYSNNLGEFAKKYENWSLLGALWLIWEINPLDISSNLADIYSCADDIPGFRAYFRDCLRQELPKRLEKGNSSDVISELVSYLHHDEDATNDVTTVLHDLWVSSINAVESLEDELPAQDGDNAECVSDENEYSGWGDDPQDGYWASHNENNQQPNNGWASVVDEDVKSPSTSKIPTAYAAPSDPPPPWVDVPSTVDSHLPAYPIPRPVGNTMPLQFEWGHQTSRRLNTPAFFPEAVPAHAGNSSFDAAVSCTLAAVLSMPALAHRIYYWLSKQRMEVGWRGWQGIPEIATGIGCTEVEALVAINMLEGAGLVEETAENSSGTSRWIYRATILSQKTDSSGED</sequence>
<protein>
    <submittedName>
        <fullName evidence="2">Uncharacterized protein</fullName>
    </submittedName>
</protein>
<dbReference type="RefSeq" id="XP_007745889.1">
    <property type="nucleotide sequence ID" value="XM_007747699.1"/>
</dbReference>
<evidence type="ECO:0000256" key="1">
    <source>
        <dbReference type="SAM" id="MobiDB-lite"/>
    </source>
</evidence>
<accession>W9WPC7</accession>
<comment type="caution">
    <text evidence="2">The sequence shown here is derived from an EMBL/GenBank/DDBJ whole genome shotgun (WGS) entry which is preliminary data.</text>
</comment>
<dbReference type="AlphaFoldDB" id="W9WPC7"/>
<proteinExistence type="predicted"/>
<dbReference type="EMBL" id="AMGX01000010">
    <property type="protein sequence ID" value="EXJ70037.1"/>
    <property type="molecule type" value="Genomic_DNA"/>
</dbReference>
<dbReference type="GeneID" id="19191816"/>
<reference evidence="2 3" key="1">
    <citation type="submission" date="2013-03" db="EMBL/GenBank/DDBJ databases">
        <title>The Genome Sequence of Cladophialophora psammophila CBS 110553.</title>
        <authorList>
            <consortium name="The Broad Institute Genomics Platform"/>
            <person name="Cuomo C."/>
            <person name="de Hoog S."/>
            <person name="Gorbushina A."/>
            <person name="Walker B."/>
            <person name="Young S.K."/>
            <person name="Zeng Q."/>
            <person name="Gargeya S."/>
            <person name="Fitzgerald M."/>
            <person name="Haas B."/>
            <person name="Abouelleil A."/>
            <person name="Allen A.W."/>
            <person name="Alvarado L."/>
            <person name="Arachchi H.M."/>
            <person name="Berlin A.M."/>
            <person name="Chapman S.B."/>
            <person name="Gainer-Dewar J."/>
            <person name="Goldberg J."/>
            <person name="Griggs A."/>
            <person name="Gujja S."/>
            <person name="Hansen M."/>
            <person name="Howarth C."/>
            <person name="Imamovic A."/>
            <person name="Ireland A."/>
            <person name="Larimer J."/>
            <person name="McCowan C."/>
            <person name="Murphy C."/>
            <person name="Pearson M."/>
            <person name="Poon T.W."/>
            <person name="Priest M."/>
            <person name="Roberts A."/>
            <person name="Saif S."/>
            <person name="Shea T."/>
            <person name="Sisk P."/>
            <person name="Sykes S."/>
            <person name="Wortman J."/>
            <person name="Nusbaum C."/>
            <person name="Birren B."/>
        </authorList>
    </citation>
    <scope>NUCLEOTIDE SEQUENCE [LARGE SCALE GENOMIC DNA]</scope>
    <source>
        <strain evidence="2 3">CBS 110553</strain>
    </source>
</reference>